<proteinExistence type="predicted"/>
<comment type="caution">
    <text evidence="1">The sequence shown here is derived from an EMBL/GenBank/DDBJ whole genome shotgun (WGS) entry which is preliminary data.</text>
</comment>
<dbReference type="InterPro" id="IPR046219">
    <property type="entry name" value="DUF6252"/>
</dbReference>
<dbReference type="Pfam" id="PF19765">
    <property type="entry name" value="DUF6252"/>
    <property type="match status" value="1"/>
</dbReference>
<sequence length="190" mass="20257">MKIYPLASLMILLGLAACKKDDPEASLPAATQEGENTAGCLVNGQALVAHSYGGGILSAPVPALQGGFAFDHSYYLLMDGQLDGKGVEVMLFLQGPQPGIYPAMGTYLLNMNTQYYPRGVSSSVLNHATYRTNDSPEVYVTNARHTGRVTLTATNKAQGLSAGTFEFTAVGTQDSTKTITITNGRFDRRN</sequence>
<organism evidence="1 2">
    <name type="scientific">Hymenobacter caeli</name>
    <dbReference type="NCBI Taxonomy" id="2735894"/>
    <lineage>
        <taxon>Bacteria</taxon>
        <taxon>Pseudomonadati</taxon>
        <taxon>Bacteroidota</taxon>
        <taxon>Cytophagia</taxon>
        <taxon>Cytophagales</taxon>
        <taxon>Hymenobacteraceae</taxon>
        <taxon>Hymenobacter</taxon>
    </lineage>
</organism>
<name>A0ABX2FQ74_9BACT</name>
<dbReference type="PROSITE" id="PS51257">
    <property type="entry name" value="PROKAR_LIPOPROTEIN"/>
    <property type="match status" value="1"/>
</dbReference>
<accession>A0ABX2FQ74</accession>
<gene>
    <name evidence="1" type="ORF">HNP98_001423</name>
</gene>
<protein>
    <recommendedName>
        <fullName evidence="3">DUF4251 domain-containing protein</fullName>
    </recommendedName>
</protein>
<dbReference type="Proteomes" id="UP000779507">
    <property type="component" value="Unassembled WGS sequence"/>
</dbReference>
<dbReference type="RefSeq" id="WP_173809352.1">
    <property type="nucleotide sequence ID" value="NZ_JABSNP010000005.1"/>
</dbReference>
<reference evidence="1 2" key="1">
    <citation type="submission" date="2020-05" db="EMBL/GenBank/DDBJ databases">
        <title>Genomic Encyclopedia of Type Strains, Phase IV (KMG-V): Genome sequencing to study the core and pangenomes of soil and plant-associated prokaryotes.</title>
        <authorList>
            <person name="Whitman W."/>
        </authorList>
    </citation>
    <scope>NUCLEOTIDE SEQUENCE [LARGE SCALE GENOMIC DNA]</scope>
    <source>
        <strain evidence="1 2">9A</strain>
    </source>
</reference>
<evidence type="ECO:0000313" key="1">
    <source>
        <dbReference type="EMBL" id="NRT18602.1"/>
    </source>
</evidence>
<evidence type="ECO:0008006" key="3">
    <source>
        <dbReference type="Google" id="ProtNLM"/>
    </source>
</evidence>
<dbReference type="EMBL" id="JABSNP010000005">
    <property type="protein sequence ID" value="NRT18602.1"/>
    <property type="molecule type" value="Genomic_DNA"/>
</dbReference>
<evidence type="ECO:0000313" key="2">
    <source>
        <dbReference type="Proteomes" id="UP000779507"/>
    </source>
</evidence>
<keyword evidence="2" id="KW-1185">Reference proteome</keyword>